<dbReference type="InterPro" id="IPR051694">
    <property type="entry name" value="Immunoregulatory_rcpt-like"/>
</dbReference>
<keyword evidence="2 6" id="KW-0812">Transmembrane</keyword>
<organism evidence="7 8">
    <name type="scientific">Microdochium bolleyi</name>
    <dbReference type="NCBI Taxonomy" id="196109"/>
    <lineage>
        <taxon>Eukaryota</taxon>
        <taxon>Fungi</taxon>
        <taxon>Dikarya</taxon>
        <taxon>Ascomycota</taxon>
        <taxon>Pezizomycotina</taxon>
        <taxon>Sordariomycetes</taxon>
        <taxon>Xylariomycetidae</taxon>
        <taxon>Xylariales</taxon>
        <taxon>Microdochiaceae</taxon>
        <taxon>Microdochium</taxon>
    </lineage>
</organism>
<accession>A0A136JED2</accession>
<dbReference type="Proteomes" id="UP000070501">
    <property type="component" value="Unassembled WGS sequence"/>
</dbReference>
<dbReference type="InParanoid" id="A0A136JED2"/>
<dbReference type="EMBL" id="KQ964246">
    <property type="protein sequence ID" value="KXJ95523.1"/>
    <property type="molecule type" value="Genomic_DNA"/>
</dbReference>
<evidence type="ECO:0000256" key="2">
    <source>
        <dbReference type="ARBA" id="ARBA00022692"/>
    </source>
</evidence>
<keyword evidence="8" id="KW-1185">Reference proteome</keyword>
<evidence type="ECO:0000256" key="1">
    <source>
        <dbReference type="ARBA" id="ARBA00004167"/>
    </source>
</evidence>
<dbReference type="Gene3D" id="2.120.10.80">
    <property type="entry name" value="Kelch-type beta propeller"/>
    <property type="match status" value="1"/>
</dbReference>
<feature type="compositionally biased region" description="Polar residues" evidence="5">
    <location>
        <begin position="711"/>
        <end position="733"/>
    </location>
</feature>
<dbReference type="InterPro" id="IPR011043">
    <property type="entry name" value="Gal_Oxase/kelch_b-propeller"/>
</dbReference>
<dbReference type="PANTHER" id="PTHR15549">
    <property type="entry name" value="PAIRED IMMUNOGLOBULIN-LIKE TYPE 2 RECEPTOR"/>
    <property type="match status" value="1"/>
</dbReference>
<dbReference type="AlphaFoldDB" id="A0A136JED2"/>
<keyword evidence="4 6" id="KW-0472">Membrane</keyword>
<sequence>MSLPKPEVALKGDCSVIHDGTLYSYSSAAFQSLQLKEGAKWKKLPGGVSVEGGVCVGSAPADAARAGFFVVGGKAGKEDYTGLQKFTYASNTWETLTPNADVPSFENHVTKNRRWHSATYMAASGKILIFAGSDDGVQFPSASTFSVDTTAPYKAMAYDTKVAPPAVAPLLLPWSDTQAVMVGGGAGNNKIVLFDFTAGWVSTGASLAAPLQDSTVLKAALMRGEDKSVHLYTFDATTSPTTVRRIMLWNEAGAPIENAVPVAVTGGAAANARRQLTASAWPKYNATLAPTTKRADYSFASSKDGMMVLSGGSDNDVLSIFDGKRNAWMNATNFLVGDQFVINSTPTLSATSFTASATGTSATDSATGTSSPSSAPSTLSSASPSPTAAAAAVSTGIATTTILGIVLGVVFGLAVLLFLLLLCIKRARARRTHAEAGHARRASGYPVEKDYSQYNMGKASGPFVRGHQQHGSAASFSSMAILMGKVQQPAIQRKPSNDSRRSSVSSIFNKQFKATIGKPQLQPSPQIGYDDKETAPDMPAARPRPRDQRAVANDDGMRRSSGWNRYWSGGSTLNVLGFGGSNSKRQTVTSDGSHYSDMNRMTQDSATVPPLKVDGGPSFYSVNTGSPTVSQYNPQIREHSGKIEDRPVSAVSALSSTGYSSGIPASIRESWDATNPKSWTQTDRGASSMYSQYTVPMQGNFQHTDVPPVPQSTASRPPNGLSQQPQLSVAATSSDMSWLNLGNQSRNI</sequence>
<protein>
    <recommendedName>
        <fullName evidence="9">Pre-mRNA splicing factor CLF1</fullName>
    </recommendedName>
</protein>
<keyword evidence="3 6" id="KW-1133">Transmembrane helix</keyword>
<dbReference type="OrthoDB" id="5352000at2759"/>
<dbReference type="PANTHER" id="PTHR15549:SF6">
    <property type="entry name" value="MID2 DOMAIN-CONTAINING PROTEIN"/>
    <property type="match status" value="1"/>
</dbReference>
<feature type="region of interest" description="Disordered" evidence="5">
    <location>
        <begin position="359"/>
        <end position="382"/>
    </location>
</feature>
<feature type="region of interest" description="Disordered" evidence="5">
    <location>
        <begin position="586"/>
        <end position="609"/>
    </location>
</feature>
<evidence type="ECO:0000313" key="8">
    <source>
        <dbReference type="Proteomes" id="UP000070501"/>
    </source>
</evidence>
<feature type="region of interest" description="Disordered" evidence="5">
    <location>
        <begin position="514"/>
        <end position="557"/>
    </location>
</feature>
<dbReference type="InterPro" id="IPR015915">
    <property type="entry name" value="Kelch-typ_b-propeller"/>
</dbReference>
<evidence type="ECO:0000256" key="3">
    <source>
        <dbReference type="ARBA" id="ARBA00022989"/>
    </source>
</evidence>
<name>A0A136JED2_9PEZI</name>
<dbReference type="SUPFAM" id="SSF50965">
    <property type="entry name" value="Galactose oxidase, central domain"/>
    <property type="match status" value="1"/>
</dbReference>
<evidence type="ECO:0008006" key="9">
    <source>
        <dbReference type="Google" id="ProtNLM"/>
    </source>
</evidence>
<proteinExistence type="predicted"/>
<reference evidence="7 8" key="1">
    <citation type="submission" date="2016-02" db="EMBL/GenBank/DDBJ databases">
        <title>Draft genome sequence of Microdochium bolleyi, a fungal endophyte of beachgrass.</title>
        <authorList>
            <consortium name="DOE Joint Genome Institute"/>
            <person name="David A.S."/>
            <person name="May G."/>
            <person name="Haridas S."/>
            <person name="Lim J."/>
            <person name="Wang M."/>
            <person name="Labutti K."/>
            <person name="Lipzen A."/>
            <person name="Barry K."/>
            <person name="Grigoriev I.V."/>
        </authorList>
    </citation>
    <scope>NUCLEOTIDE SEQUENCE [LARGE SCALE GENOMIC DNA]</scope>
    <source>
        <strain evidence="7 8">J235TASD1</strain>
    </source>
</reference>
<evidence type="ECO:0000313" key="7">
    <source>
        <dbReference type="EMBL" id="KXJ95523.1"/>
    </source>
</evidence>
<evidence type="ECO:0000256" key="6">
    <source>
        <dbReference type="SAM" id="Phobius"/>
    </source>
</evidence>
<evidence type="ECO:0000256" key="5">
    <source>
        <dbReference type="SAM" id="MobiDB-lite"/>
    </source>
</evidence>
<dbReference type="STRING" id="196109.A0A136JED2"/>
<dbReference type="GO" id="GO:0016020">
    <property type="term" value="C:membrane"/>
    <property type="evidence" value="ECO:0007669"/>
    <property type="project" value="UniProtKB-SubCell"/>
</dbReference>
<feature type="region of interest" description="Disordered" evidence="5">
    <location>
        <begin position="699"/>
        <end position="733"/>
    </location>
</feature>
<gene>
    <name evidence="7" type="ORF">Micbo1qcDRAFT_27031</name>
</gene>
<dbReference type="GO" id="GO:0071944">
    <property type="term" value="C:cell periphery"/>
    <property type="evidence" value="ECO:0007669"/>
    <property type="project" value="UniProtKB-ARBA"/>
</dbReference>
<evidence type="ECO:0000256" key="4">
    <source>
        <dbReference type="ARBA" id="ARBA00023136"/>
    </source>
</evidence>
<feature type="transmembrane region" description="Helical" evidence="6">
    <location>
        <begin position="402"/>
        <end position="424"/>
    </location>
</feature>
<comment type="subcellular location">
    <subcellularLocation>
        <location evidence="1">Membrane</location>
        <topology evidence="1">Single-pass membrane protein</topology>
    </subcellularLocation>
</comment>